<evidence type="ECO:0000313" key="10">
    <source>
        <dbReference type="Proteomes" id="UP000008743"/>
    </source>
</evidence>
<evidence type="ECO:0000259" key="8">
    <source>
        <dbReference type="Pfam" id="PF08154"/>
    </source>
</evidence>
<dbReference type="PhylomeDB" id="A0A0D2UCB8"/>
<dbReference type="InterPro" id="IPR015943">
    <property type="entry name" value="WD40/YVTN_repeat-like_dom_sf"/>
</dbReference>
<dbReference type="InterPro" id="IPR020472">
    <property type="entry name" value="WD40_PAC1"/>
</dbReference>
<evidence type="ECO:0000256" key="2">
    <source>
        <dbReference type="ARBA" id="ARBA00022574"/>
    </source>
</evidence>
<evidence type="ECO:0000256" key="4">
    <source>
        <dbReference type="ARBA" id="ARBA00023242"/>
    </source>
</evidence>
<feature type="repeat" description="WD" evidence="6">
    <location>
        <begin position="274"/>
        <end position="314"/>
    </location>
</feature>
<evidence type="ECO:0000256" key="3">
    <source>
        <dbReference type="ARBA" id="ARBA00022737"/>
    </source>
</evidence>
<dbReference type="eggNOG" id="KOG0271">
    <property type="taxonomic scope" value="Eukaryota"/>
</dbReference>
<feature type="repeat" description="WD" evidence="6">
    <location>
        <begin position="394"/>
        <end position="435"/>
    </location>
</feature>
<protein>
    <submittedName>
        <fullName evidence="9">NLE1 protein</fullName>
    </submittedName>
</protein>
<proteinExistence type="inferred from homology"/>
<dbReference type="OrthoDB" id="10267436at2759"/>
<dbReference type="SUPFAM" id="SSF50978">
    <property type="entry name" value="WD40 repeat-like"/>
    <property type="match status" value="1"/>
</dbReference>
<evidence type="ECO:0000256" key="5">
    <source>
        <dbReference type="ARBA" id="ARBA00061016"/>
    </source>
</evidence>
<dbReference type="Gene3D" id="2.130.10.10">
    <property type="entry name" value="YVTN repeat-like/Quinoprotein amine dehydrogenase"/>
    <property type="match status" value="1"/>
</dbReference>
<feature type="repeat" description="WD" evidence="6">
    <location>
        <begin position="184"/>
        <end position="221"/>
    </location>
</feature>
<dbReference type="InterPro" id="IPR012972">
    <property type="entry name" value="NLE"/>
</dbReference>
<dbReference type="PANTHER" id="PTHR19848">
    <property type="entry name" value="WD40 REPEAT PROTEIN"/>
    <property type="match status" value="1"/>
</dbReference>
<dbReference type="GO" id="GO:0000027">
    <property type="term" value="P:ribosomal large subunit assembly"/>
    <property type="evidence" value="ECO:0007669"/>
    <property type="project" value="TreeGrafter"/>
</dbReference>
<dbReference type="PRINTS" id="PR00319">
    <property type="entry name" value="GPROTEINB"/>
</dbReference>
<dbReference type="STRING" id="595528.A0A0D2UCB8"/>
<dbReference type="PANTHER" id="PTHR19848:SF0">
    <property type="entry name" value="NOTCHLESS PROTEIN HOMOLOG 1"/>
    <property type="match status" value="1"/>
</dbReference>
<dbReference type="PRINTS" id="PR00320">
    <property type="entry name" value="GPROTEINBRPT"/>
</dbReference>
<feature type="compositionally biased region" description="Low complexity" evidence="7">
    <location>
        <begin position="7"/>
        <end position="20"/>
    </location>
</feature>
<name>A0A0D2UCB8_CAPO3</name>
<dbReference type="InterPro" id="IPR001680">
    <property type="entry name" value="WD40_rpt"/>
</dbReference>
<dbReference type="AlphaFoldDB" id="A0A0D2UCB8"/>
<evidence type="ECO:0000313" key="9">
    <source>
        <dbReference type="EMBL" id="KJE92636.1"/>
    </source>
</evidence>
<feature type="repeat" description="WD" evidence="6">
    <location>
        <begin position="436"/>
        <end position="471"/>
    </location>
</feature>
<dbReference type="InterPro" id="IPR001632">
    <property type="entry name" value="WD40_G-protein_beta-like"/>
</dbReference>
<dbReference type="SMART" id="SM00320">
    <property type="entry name" value="WD40"/>
    <property type="match status" value="8"/>
</dbReference>
<evidence type="ECO:0000256" key="1">
    <source>
        <dbReference type="ARBA" id="ARBA00004604"/>
    </source>
</evidence>
<feature type="repeat" description="WD" evidence="6">
    <location>
        <begin position="142"/>
        <end position="183"/>
    </location>
</feature>
<evidence type="ECO:0000256" key="7">
    <source>
        <dbReference type="SAM" id="MobiDB-lite"/>
    </source>
</evidence>
<accession>A0A0D2UCB8</accession>
<feature type="repeat" description="WD" evidence="6">
    <location>
        <begin position="478"/>
        <end position="511"/>
    </location>
</feature>
<comment type="subcellular location">
    <subcellularLocation>
        <location evidence="1">Nucleus</location>
        <location evidence="1">Nucleolus</location>
    </subcellularLocation>
</comment>
<dbReference type="GO" id="GO:0005730">
    <property type="term" value="C:nucleolus"/>
    <property type="evidence" value="ECO:0007669"/>
    <property type="project" value="UniProtKB-SubCell"/>
</dbReference>
<evidence type="ECO:0000256" key="6">
    <source>
        <dbReference type="PROSITE-ProRule" id="PRU00221"/>
    </source>
</evidence>
<reference evidence="10" key="1">
    <citation type="submission" date="2011-02" db="EMBL/GenBank/DDBJ databases">
        <title>The Genome Sequence of Capsaspora owczarzaki ATCC 30864.</title>
        <authorList>
            <person name="Russ C."/>
            <person name="Cuomo C."/>
            <person name="Burger G."/>
            <person name="Gray M.W."/>
            <person name="Holland P.W.H."/>
            <person name="King N."/>
            <person name="Lang F.B.F."/>
            <person name="Roger A.J."/>
            <person name="Ruiz-Trillo I."/>
            <person name="Young S.K."/>
            <person name="Zeng Q."/>
            <person name="Gargeya S."/>
            <person name="Alvarado L."/>
            <person name="Berlin A."/>
            <person name="Chapman S.B."/>
            <person name="Chen Z."/>
            <person name="Freedman E."/>
            <person name="Gellesch M."/>
            <person name="Goldberg J."/>
            <person name="Griggs A."/>
            <person name="Gujja S."/>
            <person name="Heilman E."/>
            <person name="Heiman D."/>
            <person name="Howarth C."/>
            <person name="Mehta T."/>
            <person name="Neiman D."/>
            <person name="Pearson M."/>
            <person name="Roberts A."/>
            <person name="Saif S."/>
            <person name="Shea T."/>
            <person name="Shenoy N."/>
            <person name="Sisk P."/>
            <person name="Stolte C."/>
            <person name="Sykes S."/>
            <person name="White J."/>
            <person name="Yandava C."/>
            <person name="Haas B."/>
            <person name="Nusbaum C."/>
            <person name="Birren B."/>
        </authorList>
    </citation>
    <scope>NUCLEOTIDE SEQUENCE</scope>
    <source>
        <strain evidence="10">ATCC 30864</strain>
    </source>
</reference>
<sequence>MLRRKPSSAAGANADNSAATADAANKRVRVDGDADVASAIVPAAESAHVVAQFVAEDGSTTGPPLDLPLNVTPDQLRILLNSLLKAEDDTPYSFFVNEEEVTETVHSAFAKQGLSSEVALQILYVPQAVFRVRAVTRCTSSMPGHSDSVTTVAFSPDGTRLASGSGDTTVRFWDVRTQTPEHTCTGHKHWVLAIAWSPDGKHVATADKNSQIYVWDAENGKAKCGPMTGHSSWVNWISWEPVHLNPECRRFATASKDGTVKIWDILQKRCLMTFAQHTNSVTCVKWGGEGLIYTASQDRTIKVWRVADGVMCRSLTGHAHWVNVMALSTDYVLRTGAFDHTGRAPATPEEAKTRALERYNAALAGGRERLVSGSDDFTMFLWDPSESKQPITRMTGHQQVVNHLSFSPDGRYITSASFDKSVKLWDGRTGKFICTFRGHVGPVYQVAWSADSRLCVSASKDSTMKVWDMASKHLKFDLPGHADEVFAVDWSPDGESVASGSRDTMVKIWRS</sequence>
<gene>
    <name evidence="9" type="ORF">CAOG_003556</name>
</gene>
<dbReference type="InterPro" id="IPR019775">
    <property type="entry name" value="WD40_repeat_CS"/>
</dbReference>
<organism evidence="9 10">
    <name type="scientific">Capsaspora owczarzaki (strain ATCC 30864)</name>
    <dbReference type="NCBI Taxonomy" id="595528"/>
    <lineage>
        <taxon>Eukaryota</taxon>
        <taxon>Filasterea</taxon>
        <taxon>Capsaspora</taxon>
    </lineage>
</organism>
<keyword evidence="3" id="KW-0677">Repeat</keyword>
<dbReference type="InterPro" id="IPR036322">
    <property type="entry name" value="WD40_repeat_dom_sf"/>
</dbReference>
<dbReference type="FunFam" id="2.130.10.10:FF:000092">
    <property type="entry name" value="notchless protein homolog"/>
    <property type="match status" value="1"/>
</dbReference>
<feature type="region of interest" description="Disordered" evidence="7">
    <location>
        <begin position="1"/>
        <end position="20"/>
    </location>
</feature>
<keyword evidence="2 6" id="KW-0853">WD repeat</keyword>
<feature type="repeat" description="WD" evidence="6">
    <location>
        <begin position="227"/>
        <end position="273"/>
    </location>
</feature>
<dbReference type="CDD" id="cd00200">
    <property type="entry name" value="WD40"/>
    <property type="match status" value="1"/>
</dbReference>
<dbReference type="InParanoid" id="A0A0D2UCB8"/>
<dbReference type="PROSITE" id="PS50294">
    <property type="entry name" value="WD_REPEATS_REGION"/>
    <property type="match status" value="7"/>
</dbReference>
<dbReference type="FunCoup" id="A0A0D2UCB8">
    <property type="interactions" value="416"/>
</dbReference>
<dbReference type="PROSITE" id="PS50082">
    <property type="entry name" value="WD_REPEATS_2"/>
    <property type="match status" value="7"/>
</dbReference>
<dbReference type="Pfam" id="PF00400">
    <property type="entry name" value="WD40"/>
    <property type="match status" value="7"/>
</dbReference>
<keyword evidence="4" id="KW-0539">Nucleus</keyword>
<dbReference type="PROSITE" id="PS00678">
    <property type="entry name" value="WD_REPEATS_1"/>
    <property type="match status" value="3"/>
</dbReference>
<comment type="similarity">
    <text evidence="5">Belongs to the NLE1/RSA4 family.</text>
</comment>
<dbReference type="Proteomes" id="UP000008743">
    <property type="component" value="Unassembled WGS sequence"/>
</dbReference>
<feature type="domain" description="NLE" evidence="8">
    <location>
        <begin position="49"/>
        <end position="106"/>
    </location>
</feature>
<dbReference type="Pfam" id="PF08154">
    <property type="entry name" value="NLE"/>
    <property type="match status" value="1"/>
</dbReference>
<dbReference type="GO" id="GO:0007219">
    <property type="term" value="P:Notch signaling pathway"/>
    <property type="evidence" value="ECO:0007669"/>
    <property type="project" value="TreeGrafter"/>
</dbReference>
<keyword evidence="10" id="KW-1185">Reference proteome</keyword>
<dbReference type="EMBL" id="KE346364">
    <property type="protein sequence ID" value="KJE92636.1"/>
    <property type="molecule type" value="Genomic_DNA"/>
</dbReference>